<name>A0AC60NRK0_IXOPE</name>
<evidence type="ECO:0000313" key="1">
    <source>
        <dbReference type="EMBL" id="KAG0409739.1"/>
    </source>
</evidence>
<evidence type="ECO:0000313" key="2">
    <source>
        <dbReference type="Proteomes" id="UP000805193"/>
    </source>
</evidence>
<sequence length="1741" mass="192287">MAPGTSGPPKENKESGGSPANQPQPSDDGKRNTIIEDWALKDSGGSGDEACCMRLSHLIHRKAKEFSTHLAKPPKPPKPVKPASKPEEASRPKSFGDEIPGGKHGIRYVDEDTETSSDYQDLDLSRLAVAEVTSVAATSAKPAVVENEYEVIEAPHVVLRNEPPAPAPIVLLDRPGSGVVPEATRKKTRSLEKPKRPPPPKPELVKKPLVKIDVPVFPVESRDPEVEVEGQKVAVAETAGTTEAVEVGDVPVVQPPKVEEEKETGAVEATPVVEEAVTVTVENQCSRRQLKNPNHNVRRRQKYLPSVPSKKPEVKSATKQIVASKRDSSKERKPVVSLRSTRVPQKPASEDIVLVGVASVGVVSKDTEEVPLVVSAQVVADSCQVAIPPAVEAASDGGSKKTTSGVGATSPKSVETVVTPKKKRTPPPRPPPPKIGLKPVVTPRRESTETDCPTRIEEKVPGSAEHEELPWCVAQQASPRNPLNEYCQTDDLVDFRAKKLVENLDAILKTPPEPEELSHERTVACLEASLDTMAREVVHCFRPPDAYLDREIAVPTAFPEENVPQAPPRVKRRQRSRTVETVRVPSEDQRRSVRRSHSLSEADVRLKAAQRLGTAYPSDVAATITETFVMVVESPLTKKELRDLYTNIAASPQAKERRFPPKPTPGTGMRFRPLPCAAAASAGQGQVGAEAAGATERTADDTVPKEVVDDGKAPPEELQTATPSTTPAAEEKPDEAPSDAGKRESPCKECPAPTTGVNKSDSFMKRAAKIAADFAPQLTKRSSVEERPSTPASSSNGSRDRDGGLRLSNSTFYCDPPALEIPPEAQRGAESPGTEPTASERSRSSWYDDSDASGDVADVDSPAMPSDADRSSSRKSDSSPGSVQRSKARLKEKKRPSSKFYCEMEKERESSTDGEAVPRVPSRAGAVAAVADDEVERKGEDTDDLLEKAEVLKEEMKQVLVERQKRLLESLDSELSAQRAESESREERAAVGGTSPSLMPRKDMPSVHSSASEVSWQGSSDEESDGEETRHMTLEDAARFRRRRKLFHIAQELASSEQVFVDALHLLNQDFREAVQTASEDKGAPVVPDEVLEQVLKHLPQLQDLNERLLGQLRERIDNWHGNERVADVLVKMGPFLKLYSSYIKDFEAATATLDEAKRKYPDFNRVVRNFEQSPRCRQLTLPQYMLKPIQRIPQYRLLLRDYVDHLDPDSPEYGDACAALDIVAQVAHHANESMKLGDNFSKLMSIQNSLVNRYEVIKPGRNFLKEGELMKVSRKEMQPRWFILLSDSLLYLTPAPQGGLRWNLELPLSGMKVTLPPQQDYQNEFSVITSKRSFILCASSPKEREEWITALNEAIEDNIHRKSSFHVLRKEGSQSSSSSELGHVAPLWIPDQRVTMCQLCTSGFSFTHRRHHCRACGKVVCAACSANKMPLQFKGPEPVRVCDDCFISLRSGEAKERSDPDQEGGQGLIKKKKTVRGILQEVPANDLGSSMSGYLHQYGKRGWKRQWFVVKDHVLYMYRASEDVAALRTTPLLGYQVCSLDRSFEGIPQEQLFELTHVGVDPSVFYADSPDLAASIESKHEVTILGGLNEFCVKFYGPKATPYEGGVWKVRVDLPEKYPFKSPSIGECFMNKIYHPNIDEVSGTVCLDVINQAWTALYDLSNIFESFLPQLLTYPNPIDPLNGDAAAMYLHKPEEYKKKVQEYVKKYATEEALREQDNESSSSESSMSDFSDDETKDMEL</sequence>
<comment type="caution">
    <text evidence="1">The sequence shown here is derived from an EMBL/GenBank/DDBJ whole genome shotgun (WGS) entry which is preliminary data.</text>
</comment>
<proteinExistence type="predicted"/>
<dbReference type="EMBL" id="JABSTQ010011598">
    <property type="protein sequence ID" value="KAG0409739.1"/>
    <property type="molecule type" value="Genomic_DNA"/>
</dbReference>
<organism evidence="1 2">
    <name type="scientific">Ixodes persulcatus</name>
    <name type="common">Taiga tick</name>
    <dbReference type="NCBI Taxonomy" id="34615"/>
    <lineage>
        <taxon>Eukaryota</taxon>
        <taxon>Metazoa</taxon>
        <taxon>Ecdysozoa</taxon>
        <taxon>Arthropoda</taxon>
        <taxon>Chelicerata</taxon>
        <taxon>Arachnida</taxon>
        <taxon>Acari</taxon>
        <taxon>Parasitiformes</taxon>
        <taxon>Ixodida</taxon>
        <taxon>Ixodoidea</taxon>
        <taxon>Ixodidae</taxon>
        <taxon>Ixodinae</taxon>
        <taxon>Ixodes</taxon>
    </lineage>
</organism>
<reference evidence="1 2" key="1">
    <citation type="journal article" date="2020" name="Cell">
        <title>Large-Scale Comparative Analyses of Tick Genomes Elucidate Their Genetic Diversity and Vector Capacities.</title>
        <authorList>
            <consortium name="Tick Genome and Microbiome Consortium (TIGMIC)"/>
            <person name="Jia N."/>
            <person name="Wang J."/>
            <person name="Shi W."/>
            <person name="Du L."/>
            <person name="Sun Y."/>
            <person name="Zhan W."/>
            <person name="Jiang J.F."/>
            <person name="Wang Q."/>
            <person name="Zhang B."/>
            <person name="Ji P."/>
            <person name="Bell-Sakyi L."/>
            <person name="Cui X.M."/>
            <person name="Yuan T.T."/>
            <person name="Jiang B.G."/>
            <person name="Yang W.F."/>
            <person name="Lam T.T."/>
            <person name="Chang Q.C."/>
            <person name="Ding S.J."/>
            <person name="Wang X.J."/>
            <person name="Zhu J.G."/>
            <person name="Ruan X.D."/>
            <person name="Zhao L."/>
            <person name="Wei J.T."/>
            <person name="Ye R.Z."/>
            <person name="Que T.C."/>
            <person name="Du C.H."/>
            <person name="Zhou Y.H."/>
            <person name="Cheng J.X."/>
            <person name="Dai P.F."/>
            <person name="Guo W.B."/>
            <person name="Han X.H."/>
            <person name="Huang E.J."/>
            <person name="Li L.F."/>
            <person name="Wei W."/>
            <person name="Gao Y.C."/>
            <person name="Liu J.Z."/>
            <person name="Shao H.Z."/>
            <person name="Wang X."/>
            <person name="Wang C.C."/>
            <person name="Yang T.C."/>
            <person name="Huo Q.B."/>
            <person name="Li W."/>
            <person name="Chen H.Y."/>
            <person name="Chen S.E."/>
            <person name="Zhou L.G."/>
            <person name="Ni X.B."/>
            <person name="Tian J.H."/>
            <person name="Sheng Y."/>
            <person name="Liu T."/>
            <person name="Pan Y.S."/>
            <person name="Xia L.Y."/>
            <person name="Li J."/>
            <person name="Zhao F."/>
            <person name="Cao W.C."/>
        </authorList>
    </citation>
    <scope>NUCLEOTIDE SEQUENCE [LARGE SCALE GENOMIC DNA]</scope>
    <source>
        <strain evidence="1">Iper-2018</strain>
    </source>
</reference>
<gene>
    <name evidence="1" type="ORF">HPB47_013156</name>
</gene>
<accession>A0AC60NRK0</accession>
<keyword evidence="2" id="KW-1185">Reference proteome</keyword>
<protein>
    <submittedName>
        <fullName evidence="1">Uncharacterized protein</fullName>
    </submittedName>
</protein>
<dbReference type="Proteomes" id="UP000805193">
    <property type="component" value="Unassembled WGS sequence"/>
</dbReference>